<proteinExistence type="predicted"/>
<accession>A0A381Y5V1</accession>
<feature type="region of interest" description="Disordered" evidence="1">
    <location>
        <begin position="1"/>
        <end position="21"/>
    </location>
</feature>
<sequence length="55" mass="5968">MELDSSIYDGVSDSNFGRTLSTRKDSDFEFCVSGLPSTTSVMSFVVLGEFGEMST</sequence>
<organism evidence="2">
    <name type="scientific">marine metagenome</name>
    <dbReference type="NCBI Taxonomy" id="408172"/>
    <lineage>
        <taxon>unclassified sequences</taxon>
        <taxon>metagenomes</taxon>
        <taxon>ecological metagenomes</taxon>
    </lineage>
</organism>
<reference evidence="2" key="1">
    <citation type="submission" date="2018-05" db="EMBL/GenBank/DDBJ databases">
        <authorList>
            <person name="Lanie J.A."/>
            <person name="Ng W.-L."/>
            <person name="Kazmierczak K.M."/>
            <person name="Andrzejewski T.M."/>
            <person name="Davidsen T.M."/>
            <person name="Wayne K.J."/>
            <person name="Tettelin H."/>
            <person name="Glass J.I."/>
            <person name="Rusch D."/>
            <person name="Podicherti R."/>
            <person name="Tsui H.-C.T."/>
            <person name="Winkler M.E."/>
        </authorList>
    </citation>
    <scope>NUCLEOTIDE SEQUENCE</scope>
</reference>
<protein>
    <submittedName>
        <fullName evidence="2">Uncharacterized protein</fullName>
    </submittedName>
</protein>
<evidence type="ECO:0000256" key="1">
    <source>
        <dbReference type="SAM" id="MobiDB-lite"/>
    </source>
</evidence>
<dbReference type="AlphaFoldDB" id="A0A381Y5V1"/>
<evidence type="ECO:0000313" key="2">
    <source>
        <dbReference type="EMBL" id="SVA72394.1"/>
    </source>
</evidence>
<gene>
    <name evidence="2" type="ORF">METZ01_LOCUS125248</name>
</gene>
<name>A0A381Y5V1_9ZZZZ</name>
<dbReference type="EMBL" id="UINC01017457">
    <property type="protein sequence ID" value="SVA72394.1"/>
    <property type="molecule type" value="Genomic_DNA"/>
</dbReference>